<dbReference type="OrthoDB" id="3668465at2759"/>
<organism evidence="2 3">
    <name type="scientific">Pyrenophora seminiperda CCB06</name>
    <dbReference type="NCBI Taxonomy" id="1302712"/>
    <lineage>
        <taxon>Eukaryota</taxon>
        <taxon>Fungi</taxon>
        <taxon>Dikarya</taxon>
        <taxon>Ascomycota</taxon>
        <taxon>Pezizomycotina</taxon>
        <taxon>Dothideomycetes</taxon>
        <taxon>Pleosporomycetidae</taxon>
        <taxon>Pleosporales</taxon>
        <taxon>Pleosporineae</taxon>
        <taxon>Pleosporaceae</taxon>
        <taxon>Pyrenophora</taxon>
    </lineage>
</organism>
<accession>A0A3M7M3K5</accession>
<protein>
    <submittedName>
        <fullName evidence="2">Uncharacterized protein</fullName>
    </submittedName>
</protein>
<sequence length="59" mass="6309">MVAGSCSARTQSHIEYGPRAGSHARTPRMKVRSARGPGSDYFGTTCPEHRFVDPAACVS</sequence>
<keyword evidence="3" id="KW-1185">Reference proteome</keyword>
<dbReference type="EMBL" id="KE747817">
    <property type="protein sequence ID" value="RMZ69032.1"/>
    <property type="molecule type" value="Genomic_DNA"/>
</dbReference>
<feature type="region of interest" description="Disordered" evidence="1">
    <location>
        <begin position="1"/>
        <end position="37"/>
    </location>
</feature>
<reference evidence="2 3" key="1">
    <citation type="journal article" date="2014" name="PLoS ONE">
        <title>De novo Genome Assembly of the Fungal Plant Pathogen Pyrenophora semeniperda.</title>
        <authorList>
            <person name="Soliai M.M."/>
            <person name="Meyer S.E."/>
            <person name="Udall J.A."/>
            <person name="Elzinga D.E."/>
            <person name="Hermansen R.A."/>
            <person name="Bodily P.M."/>
            <person name="Hart A.A."/>
            <person name="Coleman C.E."/>
        </authorList>
    </citation>
    <scope>NUCLEOTIDE SEQUENCE [LARGE SCALE GENOMIC DNA]</scope>
    <source>
        <strain evidence="2 3">CCB06</strain>
        <tissue evidence="2">Mycelium</tissue>
    </source>
</reference>
<proteinExistence type="predicted"/>
<dbReference type="AlphaFoldDB" id="A0A3M7M3K5"/>
<evidence type="ECO:0000256" key="1">
    <source>
        <dbReference type="SAM" id="MobiDB-lite"/>
    </source>
</evidence>
<evidence type="ECO:0000313" key="3">
    <source>
        <dbReference type="Proteomes" id="UP000265663"/>
    </source>
</evidence>
<evidence type="ECO:0000313" key="2">
    <source>
        <dbReference type="EMBL" id="RMZ69032.1"/>
    </source>
</evidence>
<name>A0A3M7M3K5_9PLEO</name>
<dbReference type="Proteomes" id="UP000265663">
    <property type="component" value="Unassembled WGS sequence"/>
</dbReference>
<gene>
    <name evidence="2" type="ORF">GMOD_00002938</name>
</gene>